<sequence>MEASTKSSSPYRASVTASAACGRVLTGADVSRVLAEEGLTGRCRSRRATGSGCGPTAFVQVPAYLAGADRHRDDAPTRRPGACRSPRTVCAGLGTSGRTALIGGPSRRDGRGWLSTRATVVFHLDRFGRALSATDEHAWPYRRMVLRRRKTIRRRPETSGWPPSRVKRRSRRAAPAVMPDHTKCARIGRPDQVSSPWKSPRPPVRRPNTGGRSGPAPGCGVWSPPETGPSRTYRVASITGPRTRTGPDADGWHHATIPLENVPHAAASLPHAAASLSHAAARCRTPPRAVARRRALSHAAARCRTPPPRCCASAPRPGRSGRPGWSPICARRSTRWPGSTPAAGRSRPGPAGRSAGTPRSPRRPLSPPPRRGRRTSAARTSVPDRGSRSRSACRRNRATR</sequence>
<evidence type="ECO:0000313" key="2">
    <source>
        <dbReference type="EMBL" id="SFE88757.1"/>
    </source>
</evidence>
<keyword evidence="3" id="KW-1185">Reference proteome</keyword>
<feature type="compositionally biased region" description="Low complexity" evidence="1">
    <location>
        <begin position="298"/>
        <end position="318"/>
    </location>
</feature>
<reference evidence="2 3" key="1">
    <citation type="submission" date="2016-10" db="EMBL/GenBank/DDBJ databases">
        <authorList>
            <person name="de Groot N.N."/>
        </authorList>
    </citation>
    <scope>NUCLEOTIDE SEQUENCE [LARGE SCALE GENOMIC DNA]</scope>
    <source>
        <strain evidence="2 3">DSM 43019</strain>
    </source>
</reference>
<dbReference type="EMBL" id="FONV01000004">
    <property type="protein sequence ID" value="SFE88757.1"/>
    <property type="molecule type" value="Genomic_DNA"/>
</dbReference>
<name>A0A1I2E7S5_9ACTN</name>
<dbReference type="AlphaFoldDB" id="A0A1I2E7S5"/>
<feature type="region of interest" description="Disordered" evidence="1">
    <location>
        <begin position="298"/>
        <end position="400"/>
    </location>
</feature>
<accession>A0A1I2E7S5</accession>
<evidence type="ECO:0000313" key="3">
    <source>
        <dbReference type="Proteomes" id="UP000199645"/>
    </source>
</evidence>
<proteinExistence type="predicted"/>
<feature type="region of interest" description="Disordered" evidence="1">
    <location>
        <begin position="154"/>
        <end position="232"/>
    </location>
</feature>
<dbReference type="Proteomes" id="UP000199645">
    <property type="component" value="Unassembled WGS sequence"/>
</dbReference>
<gene>
    <name evidence="2" type="ORF">SAMN05421541_104241</name>
</gene>
<feature type="compositionally biased region" description="Basic residues" evidence="1">
    <location>
        <begin position="391"/>
        <end position="400"/>
    </location>
</feature>
<evidence type="ECO:0000256" key="1">
    <source>
        <dbReference type="SAM" id="MobiDB-lite"/>
    </source>
</evidence>
<protein>
    <submittedName>
        <fullName evidence="2">Uncharacterized protein</fullName>
    </submittedName>
</protein>
<organism evidence="2 3">
    <name type="scientific">Actinoplanes philippinensis</name>
    <dbReference type="NCBI Taxonomy" id="35752"/>
    <lineage>
        <taxon>Bacteria</taxon>
        <taxon>Bacillati</taxon>
        <taxon>Actinomycetota</taxon>
        <taxon>Actinomycetes</taxon>
        <taxon>Micromonosporales</taxon>
        <taxon>Micromonosporaceae</taxon>
        <taxon>Actinoplanes</taxon>
    </lineage>
</organism>